<feature type="transmembrane region" description="Helical" evidence="7">
    <location>
        <begin position="20"/>
        <end position="43"/>
    </location>
</feature>
<keyword evidence="2 7" id="KW-0812">Transmembrane</keyword>
<accession>H0HU65</accession>
<dbReference type="PANTHER" id="PTHR24221:SF248">
    <property type="entry name" value="ABC TRANSPORTER TRANSMEMBRANE REGION"/>
    <property type="match status" value="1"/>
</dbReference>
<dbReference type="SUPFAM" id="SSF90123">
    <property type="entry name" value="ABC transporter transmembrane region"/>
    <property type="match status" value="1"/>
</dbReference>
<dbReference type="NCBIfam" id="TIGR01842">
    <property type="entry name" value="type_I_sec_PrtD"/>
    <property type="match status" value="1"/>
</dbReference>
<proteinExistence type="predicted"/>
<dbReference type="PROSITE" id="PS50893">
    <property type="entry name" value="ABC_TRANSPORTER_2"/>
    <property type="match status" value="1"/>
</dbReference>
<evidence type="ECO:0000256" key="5">
    <source>
        <dbReference type="ARBA" id="ARBA00022989"/>
    </source>
</evidence>
<dbReference type="PANTHER" id="PTHR24221">
    <property type="entry name" value="ATP-BINDING CASSETTE SUB-FAMILY B"/>
    <property type="match status" value="1"/>
</dbReference>
<keyword evidence="3" id="KW-0547">Nucleotide-binding</keyword>
<dbReference type="GO" id="GO:0005524">
    <property type="term" value="F:ATP binding"/>
    <property type="evidence" value="ECO:0007669"/>
    <property type="project" value="UniProtKB-KW"/>
</dbReference>
<evidence type="ECO:0000256" key="4">
    <source>
        <dbReference type="ARBA" id="ARBA00022840"/>
    </source>
</evidence>
<dbReference type="PROSITE" id="PS50929">
    <property type="entry name" value="ABC_TM1F"/>
    <property type="match status" value="1"/>
</dbReference>
<organism evidence="10 11">
    <name type="scientific">Mesorhizobium alhagi CCNWXJ12-2</name>
    <dbReference type="NCBI Taxonomy" id="1107882"/>
    <lineage>
        <taxon>Bacteria</taxon>
        <taxon>Pseudomonadati</taxon>
        <taxon>Pseudomonadota</taxon>
        <taxon>Alphaproteobacteria</taxon>
        <taxon>Hyphomicrobiales</taxon>
        <taxon>Phyllobacteriaceae</taxon>
        <taxon>Allomesorhizobium</taxon>
    </lineage>
</organism>
<dbReference type="SMART" id="SM00382">
    <property type="entry name" value="AAA"/>
    <property type="match status" value="1"/>
</dbReference>
<dbReference type="RefSeq" id="WP_008837325.1">
    <property type="nucleotide sequence ID" value="NZ_AHAM01000149.1"/>
</dbReference>
<dbReference type="InterPro" id="IPR011527">
    <property type="entry name" value="ABC1_TM_dom"/>
</dbReference>
<feature type="transmembrane region" description="Helical" evidence="7">
    <location>
        <begin position="250"/>
        <end position="276"/>
    </location>
</feature>
<evidence type="ECO:0000256" key="3">
    <source>
        <dbReference type="ARBA" id="ARBA00022741"/>
    </source>
</evidence>
<dbReference type="Gene3D" id="1.20.1560.10">
    <property type="entry name" value="ABC transporter type 1, transmembrane domain"/>
    <property type="match status" value="1"/>
</dbReference>
<dbReference type="InterPro" id="IPR039421">
    <property type="entry name" value="Type_1_exporter"/>
</dbReference>
<dbReference type="PATRIC" id="fig|1107882.3.peg.3626"/>
<dbReference type="Proteomes" id="UP000003250">
    <property type="component" value="Unassembled WGS sequence"/>
</dbReference>
<dbReference type="GO" id="GO:0016887">
    <property type="term" value="F:ATP hydrolysis activity"/>
    <property type="evidence" value="ECO:0007669"/>
    <property type="project" value="InterPro"/>
</dbReference>
<protein>
    <submittedName>
        <fullName evidence="10">Type I secretion system ATPase</fullName>
    </submittedName>
</protein>
<feature type="domain" description="ABC transporter" evidence="8">
    <location>
        <begin position="326"/>
        <end position="561"/>
    </location>
</feature>
<dbReference type="Gene3D" id="3.40.50.300">
    <property type="entry name" value="P-loop containing nucleotide triphosphate hydrolases"/>
    <property type="match status" value="1"/>
</dbReference>
<dbReference type="Pfam" id="PF00005">
    <property type="entry name" value="ABC_tran"/>
    <property type="match status" value="1"/>
</dbReference>
<evidence type="ECO:0000256" key="6">
    <source>
        <dbReference type="ARBA" id="ARBA00023136"/>
    </source>
</evidence>
<evidence type="ECO:0000256" key="1">
    <source>
        <dbReference type="ARBA" id="ARBA00004651"/>
    </source>
</evidence>
<feature type="transmembrane region" description="Helical" evidence="7">
    <location>
        <begin position="123"/>
        <end position="146"/>
    </location>
</feature>
<keyword evidence="4" id="KW-0067">ATP-binding</keyword>
<dbReference type="GO" id="GO:0005886">
    <property type="term" value="C:plasma membrane"/>
    <property type="evidence" value="ECO:0007669"/>
    <property type="project" value="UniProtKB-SubCell"/>
</dbReference>
<feature type="transmembrane region" description="Helical" evidence="7">
    <location>
        <begin position="152"/>
        <end position="169"/>
    </location>
</feature>
<keyword evidence="5 7" id="KW-1133">Transmembrane helix</keyword>
<dbReference type="InterPro" id="IPR003439">
    <property type="entry name" value="ABC_transporter-like_ATP-bd"/>
</dbReference>
<dbReference type="AlphaFoldDB" id="H0HU65"/>
<dbReference type="GO" id="GO:0140359">
    <property type="term" value="F:ABC-type transporter activity"/>
    <property type="evidence" value="ECO:0007669"/>
    <property type="project" value="InterPro"/>
</dbReference>
<reference evidence="10 11" key="1">
    <citation type="journal article" date="2012" name="J. Bacteriol.">
        <title>Draft Genome Sequence of Mesorhizobium alhagi CCNWXJ12-2T, a Novel Salt-Resistant Species Isolated from the Desert of Northwestern China.</title>
        <authorList>
            <person name="Zhou M."/>
            <person name="Chen W."/>
            <person name="Chen H."/>
            <person name="Wei G."/>
        </authorList>
    </citation>
    <scope>NUCLEOTIDE SEQUENCE [LARGE SCALE GENOMIC DNA]</scope>
    <source>
        <strain evidence="10 11">CCNWXJ12-2</strain>
    </source>
</reference>
<dbReference type="InterPro" id="IPR003593">
    <property type="entry name" value="AAA+_ATPase"/>
</dbReference>
<gene>
    <name evidence="10" type="ORF">MAXJ12_18533</name>
</gene>
<dbReference type="InterPro" id="IPR010128">
    <property type="entry name" value="ATPase_T1SS_PrtD-like"/>
</dbReference>
<dbReference type="EMBL" id="AHAM01000149">
    <property type="protein sequence ID" value="EHK55701.1"/>
    <property type="molecule type" value="Genomic_DNA"/>
</dbReference>
<name>H0HU65_9HYPH</name>
<dbReference type="InterPro" id="IPR047957">
    <property type="entry name" value="ABC_AprD-like_6TM"/>
</dbReference>
<evidence type="ECO:0000313" key="11">
    <source>
        <dbReference type="Proteomes" id="UP000003250"/>
    </source>
</evidence>
<evidence type="ECO:0000259" key="9">
    <source>
        <dbReference type="PROSITE" id="PS50929"/>
    </source>
</evidence>
<dbReference type="CDD" id="cd18586">
    <property type="entry name" value="ABC_6TM_PrtD_like"/>
    <property type="match status" value="1"/>
</dbReference>
<dbReference type="GO" id="GO:0034040">
    <property type="term" value="F:ATPase-coupled lipid transmembrane transporter activity"/>
    <property type="evidence" value="ECO:0007669"/>
    <property type="project" value="TreeGrafter"/>
</dbReference>
<keyword evidence="6 7" id="KW-0472">Membrane</keyword>
<keyword evidence="11" id="KW-1185">Reference proteome</keyword>
<dbReference type="GO" id="GO:0030256">
    <property type="term" value="C:type I protein secretion system complex"/>
    <property type="evidence" value="ECO:0007669"/>
    <property type="project" value="InterPro"/>
</dbReference>
<dbReference type="InterPro" id="IPR027417">
    <property type="entry name" value="P-loop_NTPase"/>
</dbReference>
<comment type="subcellular location">
    <subcellularLocation>
        <location evidence="1">Cell membrane</location>
        <topology evidence="1">Multi-pass membrane protein</topology>
    </subcellularLocation>
</comment>
<evidence type="ECO:0000256" key="7">
    <source>
        <dbReference type="SAM" id="Phobius"/>
    </source>
</evidence>
<dbReference type="SUPFAM" id="SSF52540">
    <property type="entry name" value="P-loop containing nucleoside triphosphate hydrolases"/>
    <property type="match status" value="1"/>
</dbReference>
<dbReference type="GO" id="GO:0030253">
    <property type="term" value="P:protein secretion by the type I secretion system"/>
    <property type="evidence" value="ECO:0007669"/>
    <property type="project" value="InterPro"/>
</dbReference>
<feature type="domain" description="ABC transmembrane type-1" evidence="9">
    <location>
        <begin position="22"/>
        <end position="295"/>
    </location>
</feature>
<dbReference type="Pfam" id="PF00664">
    <property type="entry name" value="ABC_membrane"/>
    <property type="match status" value="1"/>
</dbReference>
<evidence type="ECO:0000256" key="2">
    <source>
        <dbReference type="ARBA" id="ARBA00022692"/>
    </source>
</evidence>
<evidence type="ECO:0000313" key="10">
    <source>
        <dbReference type="EMBL" id="EHK55701.1"/>
    </source>
</evidence>
<sequence length="588" mass="63191">MAEKIKSDEIQRVFDACLSYFLTAGLFSFGMNLLYLAAPLYMLQVYDRVVSSGSLTTLVMLTVVLLMALAALAALDIVRGRVLARAGLRLDGLLAGRVVAATLERANGASSQPLRDFDTFRQFMSGSGISAIFDLPWAPVYILVLYVLHPMLGLFALASAVILGLMALLNEWLVRQPQKDANAAAARNYSFTEMSLRNAEVVQAMGMSSGLLKRWSRDRNRYLTRYLEASDRAGAMISLIKFLRMAMQSLILGVGAYLVIEHMATAGIMFAAMLLLGRALQPVEQVVGNWRNLVSARAAWLRVRDLLAANPLRERPLSLPQPLGCLSVEGLTCATPGSLKPILLNVSFRLEPGEIVGVIGPSGAGKSTLARQLVGVQRPTAGVVRLDSADVARWPRELLGRHVGYLPQDIEIFADTIAANIGRFQDNVDAEIILAAQMAGVHDKILRLPDGYDTQVGDGGAVLSGGVRQRIALARAVFGNPSLVVLDEPNSNLDAEGENALAECLGRLKDQGVTVVVISHRMATFGTVDKILALKDGAVLAFGPRDEVVATLTRPVPAKASHAEAVKQRALAAVSGDEIRTTDDAATT</sequence>
<feature type="transmembrane region" description="Helical" evidence="7">
    <location>
        <begin position="55"/>
        <end position="75"/>
    </location>
</feature>
<evidence type="ECO:0000259" key="8">
    <source>
        <dbReference type="PROSITE" id="PS50893"/>
    </source>
</evidence>
<dbReference type="InterPro" id="IPR036640">
    <property type="entry name" value="ABC1_TM_sf"/>
</dbReference>